<gene>
    <name evidence="1" type="ORF">S01H4_53469</name>
</gene>
<dbReference type="AlphaFoldDB" id="X1FBW7"/>
<name>X1FBW7_9ZZZZ</name>
<dbReference type="InterPro" id="IPR035897">
    <property type="entry name" value="Toll_tir_struct_dom_sf"/>
</dbReference>
<dbReference type="SUPFAM" id="SSF52200">
    <property type="entry name" value="Toll/Interleukin receptor TIR domain"/>
    <property type="match status" value="1"/>
</dbReference>
<organism evidence="1">
    <name type="scientific">marine sediment metagenome</name>
    <dbReference type="NCBI Taxonomy" id="412755"/>
    <lineage>
        <taxon>unclassified sequences</taxon>
        <taxon>metagenomes</taxon>
        <taxon>ecological metagenomes</taxon>
    </lineage>
</organism>
<proteinExistence type="predicted"/>
<dbReference type="Gene3D" id="3.40.50.10140">
    <property type="entry name" value="Toll/interleukin-1 receptor homology (TIR) domain"/>
    <property type="match status" value="1"/>
</dbReference>
<dbReference type="EMBL" id="BART01030668">
    <property type="protein sequence ID" value="GAH18258.1"/>
    <property type="molecule type" value="Genomic_DNA"/>
</dbReference>
<sequence length="38" mass="4504">MVKVFISHSTKDFNLVDMLRRYLEACGIEVYIAERDIQ</sequence>
<protein>
    <recommendedName>
        <fullName evidence="2">TIR domain-containing protein</fullName>
    </recommendedName>
</protein>
<comment type="caution">
    <text evidence="1">The sequence shown here is derived from an EMBL/GenBank/DDBJ whole genome shotgun (WGS) entry which is preliminary data.</text>
</comment>
<evidence type="ECO:0008006" key="2">
    <source>
        <dbReference type="Google" id="ProtNLM"/>
    </source>
</evidence>
<reference evidence="1" key="1">
    <citation type="journal article" date="2014" name="Front. Microbiol.">
        <title>High frequency of phylogenetically diverse reductive dehalogenase-homologous genes in deep subseafloor sedimentary metagenomes.</title>
        <authorList>
            <person name="Kawai M."/>
            <person name="Futagami T."/>
            <person name="Toyoda A."/>
            <person name="Takaki Y."/>
            <person name="Nishi S."/>
            <person name="Hori S."/>
            <person name="Arai W."/>
            <person name="Tsubouchi T."/>
            <person name="Morono Y."/>
            <person name="Uchiyama I."/>
            <person name="Ito T."/>
            <person name="Fujiyama A."/>
            <person name="Inagaki F."/>
            <person name="Takami H."/>
        </authorList>
    </citation>
    <scope>NUCLEOTIDE SEQUENCE</scope>
    <source>
        <strain evidence="1">Expedition CK06-06</strain>
    </source>
</reference>
<accession>X1FBW7</accession>
<feature type="non-terminal residue" evidence="1">
    <location>
        <position position="38"/>
    </location>
</feature>
<evidence type="ECO:0000313" key="1">
    <source>
        <dbReference type="EMBL" id="GAH18258.1"/>
    </source>
</evidence>